<evidence type="ECO:0000313" key="1">
    <source>
        <dbReference type="EMBL" id="ERZ94715.1"/>
    </source>
</evidence>
<organism evidence="1">
    <name type="scientific">Rhizophagus irregularis (strain DAOM 181602 / DAOM 197198 / MUCL 43194)</name>
    <name type="common">Arbuscular mycorrhizal fungus</name>
    <name type="synonym">Glomus intraradices</name>
    <dbReference type="NCBI Taxonomy" id="747089"/>
    <lineage>
        <taxon>Eukaryota</taxon>
        <taxon>Fungi</taxon>
        <taxon>Fungi incertae sedis</taxon>
        <taxon>Mucoromycota</taxon>
        <taxon>Glomeromycotina</taxon>
        <taxon>Glomeromycetes</taxon>
        <taxon>Glomerales</taxon>
        <taxon>Glomeraceae</taxon>
        <taxon>Rhizophagus</taxon>
    </lineage>
</organism>
<dbReference type="HOGENOM" id="CLU_2813734_0_0_1"/>
<dbReference type="AlphaFoldDB" id="U9SU81"/>
<name>U9SU81_RHIID</name>
<reference evidence="1" key="1">
    <citation type="submission" date="2013-07" db="EMBL/GenBank/DDBJ databases">
        <title>The genome of an arbuscular mycorrhizal fungus provides insights into the evolution of the oldest plant symbiosis.</title>
        <authorList>
            <consortium name="DOE Joint Genome Institute"/>
            <person name="Tisserant E."/>
            <person name="Malbreil M."/>
            <person name="Kuo A."/>
            <person name="Kohler A."/>
            <person name="Symeonidi A."/>
            <person name="Balestrini R."/>
            <person name="Charron P."/>
            <person name="Duensing N."/>
            <person name="Frei-dit-Frey N."/>
            <person name="Gianinazzi-Pearson V."/>
            <person name="Gilbert B."/>
            <person name="Handa Y."/>
            <person name="Hijri M."/>
            <person name="Kaul R."/>
            <person name="Kawaguchi M."/>
            <person name="Krajinski F."/>
            <person name="Lammers P."/>
            <person name="Lapierre D."/>
            <person name="Masclaux F.G."/>
            <person name="Murat C."/>
            <person name="Morin E."/>
            <person name="Ndikumana S."/>
            <person name="Pagni M."/>
            <person name="Petitpierre D."/>
            <person name="Requena N."/>
            <person name="Rosikiewicz P."/>
            <person name="Riley R."/>
            <person name="Saito K."/>
            <person name="San Clemente H."/>
            <person name="Shapiro H."/>
            <person name="van Tuinen D."/>
            <person name="Becard G."/>
            <person name="Bonfante P."/>
            <person name="Paszkowski U."/>
            <person name="Shachar-Hill Y."/>
            <person name="Young J.P."/>
            <person name="Sanders I.R."/>
            <person name="Henrissat B."/>
            <person name="Rensing S.A."/>
            <person name="Grigoriev I.V."/>
            <person name="Corradi N."/>
            <person name="Roux C."/>
            <person name="Martin F."/>
        </authorList>
    </citation>
    <scope>NUCLEOTIDE SEQUENCE</scope>
    <source>
        <strain evidence="1">DAOM 197198</strain>
    </source>
</reference>
<protein>
    <submittedName>
        <fullName evidence="1">Uncharacterized protein</fullName>
    </submittedName>
</protein>
<sequence length="67" mass="7843">MCKLFSFIPNFTSLFFTHTHKELKFYVTFVIIMCASLYPKKLKNAISKLFSMGKNSFSFDLLHIITL</sequence>
<gene>
    <name evidence="1" type="ORF">GLOINDRAFT_316809</name>
</gene>
<dbReference type="EMBL" id="KI301804">
    <property type="protein sequence ID" value="ERZ94715.1"/>
    <property type="molecule type" value="Genomic_DNA"/>
</dbReference>
<proteinExistence type="predicted"/>
<accession>U9SU81</accession>